<evidence type="ECO:0000313" key="2">
    <source>
        <dbReference type="Proteomes" id="UP000255248"/>
    </source>
</evidence>
<name>A0A376DGP5_9GAMM</name>
<dbReference type="Proteomes" id="UP000255248">
    <property type="component" value="Unassembled WGS sequence"/>
</dbReference>
<organism evidence="1 2">
    <name type="scientific">Edwardsiella hoshinae</name>
    <dbReference type="NCBI Taxonomy" id="93378"/>
    <lineage>
        <taxon>Bacteria</taxon>
        <taxon>Pseudomonadati</taxon>
        <taxon>Pseudomonadota</taxon>
        <taxon>Gammaproteobacteria</taxon>
        <taxon>Enterobacterales</taxon>
        <taxon>Hafniaceae</taxon>
        <taxon>Edwardsiella</taxon>
    </lineage>
</organism>
<proteinExistence type="predicted"/>
<dbReference type="AlphaFoldDB" id="A0A376DGP5"/>
<protein>
    <submittedName>
        <fullName evidence="1">Uncharacterized protein</fullName>
    </submittedName>
</protein>
<gene>
    <name evidence="1" type="ORF">NCTC12121_02063</name>
</gene>
<evidence type="ECO:0000313" key="1">
    <source>
        <dbReference type="EMBL" id="STC89158.1"/>
    </source>
</evidence>
<dbReference type="EMBL" id="UFXZ01000001">
    <property type="protein sequence ID" value="STC89158.1"/>
    <property type="molecule type" value="Genomic_DNA"/>
</dbReference>
<accession>A0A376DGP5</accession>
<sequence length="33" mass="3694">MRGVAENVRYLLSLREMSEVIPMVAAFSLLLGQ</sequence>
<reference evidence="1 2" key="1">
    <citation type="submission" date="2018-06" db="EMBL/GenBank/DDBJ databases">
        <authorList>
            <consortium name="Pathogen Informatics"/>
            <person name="Doyle S."/>
        </authorList>
    </citation>
    <scope>NUCLEOTIDE SEQUENCE [LARGE SCALE GENOMIC DNA]</scope>
    <source>
        <strain evidence="1 2">NCTC12121</strain>
    </source>
</reference>